<dbReference type="InterPro" id="IPR011604">
    <property type="entry name" value="PDDEXK-like_dom_sf"/>
</dbReference>
<dbReference type="EMBL" id="LNQE01001551">
    <property type="protein sequence ID" value="KUG15525.1"/>
    <property type="molecule type" value="Genomic_DNA"/>
</dbReference>
<feature type="domain" description="PD-(D/E)XK endonuclease-like" evidence="1">
    <location>
        <begin position="3"/>
        <end position="83"/>
    </location>
</feature>
<comment type="caution">
    <text evidence="2">The sequence shown here is derived from an EMBL/GenBank/DDBJ whole genome shotgun (WGS) entry which is preliminary data.</text>
</comment>
<evidence type="ECO:0000259" key="1">
    <source>
        <dbReference type="Pfam" id="PF12705"/>
    </source>
</evidence>
<sequence length="87" mass="10332">MATYVLWALQYYDKSLNEIESELIFLKTGEKKQFSFSEEQLQEIREIIKTESKEMNASYEYEDFPPMPFPRECLSCRYARVCPEAGI</sequence>
<proteinExistence type="predicted"/>
<gene>
    <name evidence="2" type="ORF">ASZ90_014805</name>
</gene>
<name>A0A0W8F3U7_9ZZZZ</name>
<organism evidence="2">
    <name type="scientific">hydrocarbon metagenome</name>
    <dbReference type="NCBI Taxonomy" id="938273"/>
    <lineage>
        <taxon>unclassified sequences</taxon>
        <taxon>metagenomes</taxon>
        <taxon>ecological metagenomes</taxon>
    </lineage>
</organism>
<dbReference type="Gene3D" id="3.90.320.10">
    <property type="match status" value="1"/>
</dbReference>
<evidence type="ECO:0000313" key="2">
    <source>
        <dbReference type="EMBL" id="KUG15525.1"/>
    </source>
</evidence>
<dbReference type="InterPro" id="IPR038726">
    <property type="entry name" value="PDDEXK_AddAB-type"/>
</dbReference>
<accession>A0A0W8F3U7</accession>
<protein>
    <recommendedName>
        <fullName evidence="1">PD-(D/E)XK endonuclease-like domain-containing protein</fullName>
    </recommendedName>
</protein>
<dbReference type="Pfam" id="PF12705">
    <property type="entry name" value="PDDEXK_1"/>
    <property type="match status" value="1"/>
</dbReference>
<dbReference type="AlphaFoldDB" id="A0A0W8F3U7"/>
<reference evidence="2" key="1">
    <citation type="journal article" date="2015" name="Proc. Natl. Acad. Sci. U.S.A.">
        <title>Networks of energetic and metabolic interactions define dynamics in microbial communities.</title>
        <authorList>
            <person name="Embree M."/>
            <person name="Liu J.K."/>
            <person name="Al-Bassam M.M."/>
            <person name="Zengler K."/>
        </authorList>
    </citation>
    <scope>NUCLEOTIDE SEQUENCE</scope>
</reference>